<dbReference type="Proteomes" id="UP001519460">
    <property type="component" value="Unassembled WGS sequence"/>
</dbReference>
<sequence>MAAHSGIFLHKGSEDKARIDRNLNTKLYLHLQQGKPQIRPLRVAALLASKLSRRTRVLPIFQSGWLDRVQWVFSGFVPSVSLWVKFKDGSPGEIGLLVRPRFEP</sequence>
<comment type="caution">
    <text evidence="1">The sequence shown here is derived from an EMBL/GenBank/DDBJ whole genome shotgun (WGS) entry which is preliminary data.</text>
</comment>
<proteinExistence type="predicted"/>
<dbReference type="AlphaFoldDB" id="A0ABD0LMB6"/>
<protein>
    <submittedName>
        <fullName evidence="1">Uncharacterized protein</fullName>
    </submittedName>
</protein>
<evidence type="ECO:0000313" key="2">
    <source>
        <dbReference type="Proteomes" id="UP001519460"/>
    </source>
</evidence>
<gene>
    <name evidence="1" type="ORF">BaRGS_00008293</name>
</gene>
<keyword evidence="2" id="KW-1185">Reference proteome</keyword>
<name>A0ABD0LMB6_9CAEN</name>
<evidence type="ECO:0000313" key="1">
    <source>
        <dbReference type="EMBL" id="KAK7500386.1"/>
    </source>
</evidence>
<dbReference type="EMBL" id="JACVVK020000037">
    <property type="protein sequence ID" value="KAK7500386.1"/>
    <property type="molecule type" value="Genomic_DNA"/>
</dbReference>
<organism evidence="1 2">
    <name type="scientific">Batillaria attramentaria</name>
    <dbReference type="NCBI Taxonomy" id="370345"/>
    <lineage>
        <taxon>Eukaryota</taxon>
        <taxon>Metazoa</taxon>
        <taxon>Spiralia</taxon>
        <taxon>Lophotrochozoa</taxon>
        <taxon>Mollusca</taxon>
        <taxon>Gastropoda</taxon>
        <taxon>Caenogastropoda</taxon>
        <taxon>Sorbeoconcha</taxon>
        <taxon>Cerithioidea</taxon>
        <taxon>Batillariidae</taxon>
        <taxon>Batillaria</taxon>
    </lineage>
</organism>
<reference evidence="1 2" key="1">
    <citation type="journal article" date="2023" name="Sci. Data">
        <title>Genome assembly of the Korean intertidal mud-creeper Batillaria attramentaria.</title>
        <authorList>
            <person name="Patra A.K."/>
            <person name="Ho P.T."/>
            <person name="Jun S."/>
            <person name="Lee S.J."/>
            <person name="Kim Y."/>
            <person name="Won Y.J."/>
        </authorList>
    </citation>
    <scope>NUCLEOTIDE SEQUENCE [LARGE SCALE GENOMIC DNA]</scope>
    <source>
        <strain evidence="1">Wonlab-2016</strain>
    </source>
</reference>
<accession>A0ABD0LMB6</accession>